<evidence type="ECO:0000313" key="3">
    <source>
        <dbReference type="EMBL" id="PSB27792.1"/>
    </source>
</evidence>
<dbReference type="InterPro" id="IPR029030">
    <property type="entry name" value="Caspase-like_dom_sf"/>
</dbReference>
<evidence type="ECO:0000313" key="4">
    <source>
        <dbReference type="Proteomes" id="UP000239576"/>
    </source>
</evidence>
<feature type="domain" description="Peptidase C14 caspase" evidence="2">
    <location>
        <begin position="2"/>
        <end position="214"/>
    </location>
</feature>
<dbReference type="SUPFAM" id="SSF52129">
    <property type="entry name" value="Caspase-like"/>
    <property type="match status" value="1"/>
</dbReference>
<feature type="region of interest" description="Disordered" evidence="1">
    <location>
        <begin position="320"/>
        <end position="352"/>
    </location>
</feature>
<keyword evidence="4" id="KW-1185">Reference proteome</keyword>
<gene>
    <name evidence="3" type="ORF">C7B82_15515</name>
</gene>
<dbReference type="GO" id="GO:0004197">
    <property type="term" value="F:cysteine-type endopeptidase activity"/>
    <property type="evidence" value="ECO:0007669"/>
    <property type="project" value="InterPro"/>
</dbReference>
<dbReference type="Proteomes" id="UP000239576">
    <property type="component" value="Unassembled WGS sequence"/>
</dbReference>
<evidence type="ECO:0000259" key="2">
    <source>
        <dbReference type="Pfam" id="PF00656"/>
    </source>
</evidence>
<dbReference type="Pfam" id="PF00656">
    <property type="entry name" value="Peptidase_C14"/>
    <property type="match status" value="1"/>
</dbReference>
<dbReference type="RefSeq" id="WP_106257202.1">
    <property type="nucleotide sequence ID" value="NZ_CAWNSW010000089.1"/>
</dbReference>
<dbReference type="InterPro" id="IPR011600">
    <property type="entry name" value="Pept_C14_caspase"/>
</dbReference>
<feature type="compositionally biased region" description="Polar residues" evidence="1">
    <location>
        <begin position="449"/>
        <end position="483"/>
    </location>
</feature>
<feature type="region of interest" description="Disordered" evidence="1">
    <location>
        <begin position="449"/>
        <end position="489"/>
    </location>
</feature>
<reference evidence="3 4" key="2">
    <citation type="submission" date="2018-03" db="EMBL/GenBank/DDBJ databases">
        <title>The ancient ancestry and fast evolution of plastids.</title>
        <authorList>
            <person name="Moore K.R."/>
            <person name="Magnabosco C."/>
            <person name="Momper L."/>
            <person name="Gold D.A."/>
            <person name="Bosak T."/>
            <person name="Fournier G.P."/>
        </authorList>
    </citation>
    <scope>NUCLEOTIDE SEQUENCE [LARGE SCALE GENOMIC DNA]</scope>
    <source>
        <strain evidence="3 4">ULC18</strain>
    </source>
</reference>
<dbReference type="Gene3D" id="3.40.50.1460">
    <property type="match status" value="1"/>
</dbReference>
<accession>A0A2T1E4V8</accession>
<dbReference type="GO" id="GO:0006508">
    <property type="term" value="P:proteolysis"/>
    <property type="evidence" value="ECO:0007669"/>
    <property type="project" value="InterPro"/>
</dbReference>
<proteinExistence type="predicted"/>
<feature type="region of interest" description="Disordered" evidence="1">
    <location>
        <begin position="393"/>
        <end position="412"/>
    </location>
</feature>
<sequence length="675" mass="71979">MRQWAISVGINQYQFFQPLSFAKNDAQAIQQFLVDDVGIPAEQCLLLTETSPPQWGKSTYPDRQTIQSWLDLLTQGYIQPDDTLWFFFSGYGICQQGQDYLVPIEGDPTAVQATAIPLESIFRSLRQVSAAKLLVLLDVNRNESSFSYETVGNHTVHLANITGIPTLLSCQPDEFSRETSALGHGFFTAALLDSLRNRQCTTVSALGQYLSQHLPALSEHYWRPIQQPVTICPTEKLQQSLVLTGAKAAMQTVGDRSTTLQTATATGKDYPTTLQALANQGHSLLGVSANGNGNGHLASTTAVANPTQIGLYASDGGTMGMNAGGTPGENRSTHASPSYGSPGASNGSTNGYMPLAKGLNNGFTSASTQNGVGTYNPIDSATQNHENGVAQPTHAATVPQSNSDHPKDVNDESSDALFWQPVLRWGSFVVVGLILGVLLRNCAAFTPKTSSVAPQAVQSGTKQAGSEQTGSGQMPVSAASPNTKAPGAKIPDVKTIVPISVSTKPAVKTLSPQPIATTQQFGVSGANRLNLSTGTGATVKPQPVQTKAVTHTAQPSVPSHLAKARALAAMKSDQASPYWYAIQEARKVQPGQPDYAQAKQEIAQWSRQIMSIARQRGRQGGFDAAIIAARLISQDQPMYAESKTAIASWCPPLRRQRGANPVQRNQARAICRTLS</sequence>
<feature type="compositionally biased region" description="Polar residues" evidence="1">
    <location>
        <begin position="329"/>
        <end position="351"/>
    </location>
</feature>
<dbReference type="OrthoDB" id="581349at2"/>
<name>A0A2T1E4V8_9CYAN</name>
<dbReference type="AlphaFoldDB" id="A0A2T1E4V8"/>
<reference evidence="4" key="1">
    <citation type="submission" date="2018-02" db="EMBL/GenBank/DDBJ databases">
        <authorList>
            <person name="Moore K."/>
            <person name="Momper L."/>
        </authorList>
    </citation>
    <scope>NUCLEOTIDE SEQUENCE [LARGE SCALE GENOMIC DNA]</scope>
    <source>
        <strain evidence="4">ULC18</strain>
    </source>
</reference>
<evidence type="ECO:0000256" key="1">
    <source>
        <dbReference type="SAM" id="MobiDB-lite"/>
    </source>
</evidence>
<dbReference type="EMBL" id="PVWK01000084">
    <property type="protein sequence ID" value="PSB27792.1"/>
    <property type="molecule type" value="Genomic_DNA"/>
</dbReference>
<organism evidence="3 4">
    <name type="scientific">Stenomitos frigidus ULC18</name>
    <dbReference type="NCBI Taxonomy" id="2107698"/>
    <lineage>
        <taxon>Bacteria</taxon>
        <taxon>Bacillati</taxon>
        <taxon>Cyanobacteriota</taxon>
        <taxon>Cyanophyceae</taxon>
        <taxon>Leptolyngbyales</taxon>
        <taxon>Leptolyngbyaceae</taxon>
        <taxon>Stenomitos</taxon>
    </lineage>
</organism>
<comment type="caution">
    <text evidence="3">The sequence shown here is derived from an EMBL/GenBank/DDBJ whole genome shotgun (WGS) entry which is preliminary data.</text>
</comment>
<protein>
    <recommendedName>
        <fullName evidence="2">Peptidase C14 caspase domain-containing protein</fullName>
    </recommendedName>
</protein>